<evidence type="ECO:0000313" key="2">
    <source>
        <dbReference type="Proteomes" id="UP000016504"/>
    </source>
</evidence>
<dbReference type="Proteomes" id="UP000016504">
    <property type="component" value="Unassembled WGS sequence"/>
</dbReference>
<evidence type="ECO:0000313" key="1">
    <source>
        <dbReference type="EMBL" id="ERH61130.1"/>
    </source>
</evidence>
<protein>
    <submittedName>
        <fullName evidence="1">Uncharacterized protein</fullName>
    </submittedName>
</protein>
<proteinExistence type="predicted"/>
<dbReference type="AlphaFoldDB" id="U1TAB5"/>
<name>U1TAB5_9PSED</name>
<organism evidence="1 2">
    <name type="scientific">Pseudomonas simiae</name>
    <dbReference type="NCBI Taxonomy" id="321846"/>
    <lineage>
        <taxon>Bacteria</taxon>
        <taxon>Pseudomonadati</taxon>
        <taxon>Pseudomonadota</taxon>
        <taxon>Gammaproteobacteria</taxon>
        <taxon>Pseudomonadales</taxon>
        <taxon>Pseudomonadaceae</taxon>
        <taxon>Pseudomonas</taxon>
    </lineage>
</organism>
<comment type="caution">
    <text evidence="1">The sequence shown here is derived from an EMBL/GenBank/DDBJ whole genome shotgun (WGS) entry which is preliminary data.</text>
</comment>
<dbReference type="EMBL" id="AVQG01000002">
    <property type="protein sequence ID" value="ERH61130.1"/>
    <property type="molecule type" value="Genomic_DNA"/>
</dbReference>
<sequence length="50" mass="5354">MVAMEKRLERTCDGAMAEGIGILENTRVGSLSEMGRTGLGVDPAARDLKF</sequence>
<gene>
    <name evidence="1" type="ORF">O204_15590</name>
</gene>
<reference evidence="1 2" key="1">
    <citation type="submission" date="2013-08" db="EMBL/GenBank/DDBJ databases">
        <title>Biodegradation of aromatic compounds in biofilm forming Pseudomonas isolated from sewage sludge.</title>
        <authorList>
            <person name="Qureshi A."/>
            <person name="Ghosh S."/>
            <person name="Khardenavis A.A."/>
            <person name="Kapley A."/>
            <person name="Purohit H.J."/>
        </authorList>
    </citation>
    <scope>NUCLEOTIDE SEQUENCE [LARGE SCALE GENOMIC DNA]</scope>
    <source>
        <strain evidence="1 2">EGD-AQ6</strain>
    </source>
</reference>
<accession>U1TAB5</accession>